<evidence type="ECO:0000313" key="7">
    <source>
        <dbReference type="Proteomes" id="UP000503330"/>
    </source>
</evidence>
<dbReference type="Gene3D" id="3.40.50.880">
    <property type="match status" value="1"/>
</dbReference>
<evidence type="ECO:0000313" key="4">
    <source>
        <dbReference type="EMBL" id="MCR0233568.1"/>
    </source>
</evidence>
<keyword evidence="1" id="KW-0315">Glutamine amidotransferase</keyword>
<evidence type="ECO:0000313" key="5">
    <source>
        <dbReference type="EMBL" id="QJA04404.1"/>
    </source>
</evidence>
<dbReference type="AlphaFoldDB" id="A0A099I1P5"/>
<dbReference type="EMBL" id="JAKTMA010000020">
    <property type="protein sequence ID" value="MCR0233568.1"/>
    <property type="molecule type" value="Genomic_DNA"/>
</dbReference>
<accession>A0A099I1P5</accession>
<dbReference type="PRINTS" id="PR00096">
    <property type="entry name" value="GATASE"/>
</dbReference>
<dbReference type="InterPro" id="IPR017926">
    <property type="entry name" value="GATASE"/>
</dbReference>
<dbReference type="NCBIfam" id="TIGR00566">
    <property type="entry name" value="trpG_papA"/>
    <property type="match status" value="1"/>
</dbReference>
<protein>
    <submittedName>
        <fullName evidence="4">Aminodeoxychorismate/anthranilate synthase component II</fullName>
    </submittedName>
    <submittedName>
        <fullName evidence="3">Anthranilate synthase subunit II</fullName>
    </submittedName>
</protein>
<dbReference type="EMBL" id="JQIF01000110">
    <property type="protein sequence ID" value="KGJ51476.1"/>
    <property type="molecule type" value="Genomic_DNA"/>
</dbReference>
<sequence length="192" mass="21323">MIVIIDNYDSFTYNLYQAVAVYAQDVIVLRNDAVDASMLQKLKPTALVFSPGAGHPHAAGNMESIIQQCYRDIPMLGICLGHQAIAEVFSSRITYARVIRHGECDAITQTAPCALFDGLSTTFLAARYHSLVVEQPGEELIVTAESSTKEIMAIQHHRYPVYGIQFHPESILTPDGMRIIENFITKARSYVC</sequence>
<dbReference type="CDD" id="cd01743">
    <property type="entry name" value="GATase1_Anthranilate_Synthase"/>
    <property type="match status" value="1"/>
</dbReference>
<dbReference type="Pfam" id="PF00117">
    <property type="entry name" value="GATase"/>
    <property type="match status" value="1"/>
</dbReference>
<dbReference type="PRINTS" id="PR00097">
    <property type="entry name" value="ANTSNTHASEII"/>
</dbReference>
<reference evidence="5 7" key="2">
    <citation type="submission" date="2020-02" db="EMBL/GenBank/DDBJ databases">
        <authorList>
            <person name="Kociolek L.K."/>
            <person name="Ozer E.A."/>
        </authorList>
    </citation>
    <scope>NUCLEOTIDE SEQUENCE [LARGE SCALE GENOMIC DNA]</scope>
    <source>
        <strain evidence="5 7">ATCC 14501</strain>
    </source>
</reference>
<dbReference type="GO" id="GO:0000162">
    <property type="term" value="P:L-tryptophan biosynthetic process"/>
    <property type="evidence" value="ECO:0007669"/>
    <property type="project" value="TreeGrafter"/>
</dbReference>
<gene>
    <name evidence="3" type="ORF">CIAN88_20140</name>
    <name evidence="5" type="ORF">G4D54_19220</name>
    <name evidence="4" type="ORF">MKC95_12390</name>
</gene>
<dbReference type="PROSITE" id="PS51273">
    <property type="entry name" value="GATASE_TYPE_1"/>
    <property type="match status" value="1"/>
</dbReference>
<dbReference type="GO" id="GO:0004049">
    <property type="term" value="F:anthranilate synthase activity"/>
    <property type="evidence" value="ECO:0007669"/>
    <property type="project" value="TreeGrafter"/>
</dbReference>
<evidence type="ECO:0000259" key="2">
    <source>
        <dbReference type="Pfam" id="PF00117"/>
    </source>
</evidence>
<name>A0A099I1P5_CLOIN</name>
<organism evidence="3 6">
    <name type="scientific">Clostridium innocuum</name>
    <dbReference type="NCBI Taxonomy" id="1522"/>
    <lineage>
        <taxon>Bacteria</taxon>
        <taxon>Bacillati</taxon>
        <taxon>Bacillota</taxon>
        <taxon>Clostridia</taxon>
        <taxon>Eubacteriales</taxon>
        <taxon>Clostridiaceae</taxon>
        <taxon>Clostridium</taxon>
    </lineage>
</organism>
<dbReference type="RefSeq" id="WP_002605841.1">
    <property type="nucleotide sequence ID" value="NZ_BAAACC010000023.1"/>
</dbReference>
<proteinExistence type="predicted"/>
<evidence type="ECO:0000313" key="6">
    <source>
        <dbReference type="Proteomes" id="UP000030008"/>
    </source>
</evidence>
<dbReference type="Proteomes" id="UP000030008">
    <property type="component" value="Unassembled WGS sequence"/>
</dbReference>
<dbReference type="GeneID" id="61927715"/>
<dbReference type="GO" id="GO:0005829">
    <property type="term" value="C:cytosol"/>
    <property type="evidence" value="ECO:0007669"/>
    <property type="project" value="TreeGrafter"/>
</dbReference>
<reference evidence="4" key="3">
    <citation type="journal article" date="2022" name="Clin. Infect. Dis.">
        <title>Association between Clostridium innocuum and antibiotic-associated diarrhea in adults and children: A cross-sectional study and comparative genomics analysis.</title>
        <authorList>
            <person name="Cherny K.E."/>
            <person name="Muscat E.B."/>
            <person name="Balaji A."/>
            <person name="Mukherjee J."/>
            <person name="Ozer E.A."/>
            <person name="Angarone M.P."/>
            <person name="Hauser A.R."/>
            <person name="Sichel J.S."/>
            <person name="Amponsah E."/>
            <person name="Kociolek L.K."/>
        </authorList>
    </citation>
    <scope>NUCLEOTIDE SEQUENCE</scope>
    <source>
        <strain evidence="4">NU1-AC-029v</strain>
    </source>
</reference>
<dbReference type="EMBL" id="CP048838">
    <property type="protein sequence ID" value="QJA04404.1"/>
    <property type="molecule type" value="Genomic_DNA"/>
</dbReference>
<dbReference type="FunFam" id="3.40.50.880:FF:000003">
    <property type="entry name" value="Anthranilate synthase component II"/>
    <property type="match status" value="1"/>
</dbReference>
<evidence type="ECO:0000313" key="3">
    <source>
        <dbReference type="EMBL" id="KGJ51476.1"/>
    </source>
</evidence>
<feature type="domain" description="Glutamine amidotransferase" evidence="2">
    <location>
        <begin position="3"/>
        <end position="186"/>
    </location>
</feature>
<dbReference type="PANTHER" id="PTHR43418:SF8">
    <property type="entry name" value="SYNTHASE COMPONENT II, PUTATIVE-RELATED"/>
    <property type="match status" value="1"/>
</dbReference>
<reference evidence="3 6" key="1">
    <citation type="submission" date="2014-08" db="EMBL/GenBank/DDBJ databases">
        <title>Clostridium innocuum, an unnegligible vancomycin-resistant pathogen causing extra-intestinal infections.</title>
        <authorList>
            <person name="Feng Y."/>
            <person name="Chiu C.-H."/>
        </authorList>
    </citation>
    <scope>NUCLEOTIDE SEQUENCE [LARGE SCALE GENOMIC DNA]</scope>
    <source>
        <strain evidence="3 6">AN88</strain>
    </source>
</reference>
<dbReference type="Proteomes" id="UP001203972">
    <property type="component" value="Unassembled WGS sequence"/>
</dbReference>
<dbReference type="PANTHER" id="PTHR43418">
    <property type="entry name" value="MULTIFUNCTIONAL TRYPTOPHAN BIOSYNTHESIS PROTEIN-RELATED"/>
    <property type="match status" value="1"/>
</dbReference>
<dbReference type="InterPro" id="IPR006221">
    <property type="entry name" value="TrpG/PapA_dom"/>
</dbReference>
<dbReference type="SUPFAM" id="SSF52317">
    <property type="entry name" value="Class I glutamine amidotransferase-like"/>
    <property type="match status" value="1"/>
</dbReference>
<dbReference type="Proteomes" id="UP000503330">
    <property type="component" value="Chromosome"/>
</dbReference>
<dbReference type="InterPro" id="IPR029062">
    <property type="entry name" value="Class_I_gatase-like"/>
</dbReference>
<dbReference type="InterPro" id="IPR050472">
    <property type="entry name" value="Anth_synth/Amidotransfase"/>
</dbReference>
<evidence type="ECO:0000256" key="1">
    <source>
        <dbReference type="ARBA" id="ARBA00022962"/>
    </source>
</evidence>